<reference evidence="3" key="1">
    <citation type="journal article" date="2016" name="Nat. Commun.">
        <title>The Gonium pectorale genome demonstrates co-option of cell cycle regulation during the evolution of multicellularity.</title>
        <authorList>
            <person name="Hanschen E.R."/>
            <person name="Marriage T.N."/>
            <person name="Ferris P.J."/>
            <person name="Hamaji T."/>
            <person name="Toyoda A."/>
            <person name="Fujiyama A."/>
            <person name="Neme R."/>
            <person name="Noguchi H."/>
            <person name="Minakuchi Y."/>
            <person name="Suzuki M."/>
            <person name="Kawai-Toyooka H."/>
            <person name="Smith D.R."/>
            <person name="Sparks H."/>
            <person name="Anderson J."/>
            <person name="Bakaric R."/>
            <person name="Luria V."/>
            <person name="Karger A."/>
            <person name="Kirschner M.W."/>
            <person name="Durand P.M."/>
            <person name="Michod R.E."/>
            <person name="Nozaki H."/>
            <person name="Olson B.J."/>
        </authorList>
    </citation>
    <scope>NUCLEOTIDE SEQUENCE [LARGE SCALE GENOMIC DNA]</scope>
    <source>
        <strain evidence="3">NIES-2863</strain>
    </source>
</reference>
<dbReference type="EMBL" id="LSYV01000011">
    <property type="protein sequence ID" value="KXZ52155.1"/>
    <property type="molecule type" value="Genomic_DNA"/>
</dbReference>
<protein>
    <recommendedName>
        <fullName evidence="4">SET domain-containing protein</fullName>
    </recommendedName>
</protein>
<accession>A0A150GQQ0</accession>
<comment type="caution">
    <text evidence="2">The sequence shown here is derived from an EMBL/GenBank/DDBJ whole genome shotgun (WGS) entry which is preliminary data.</text>
</comment>
<feature type="region of interest" description="Disordered" evidence="1">
    <location>
        <begin position="352"/>
        <end position="371"/>
    </location>
</feature>
<evidence type="ECO:0000256" key="1">
    <source>
        <dbReference type="SAM" id="MobiDB-lite"/>
    </source>
</evidence>
<gene>
    <name evidence="2" type="ORF">GPECTOR_10g784</name>
</gene>
<proteinExistence type="predicted"/>
<evidence type="ECO:0008006" key="4">
    <source>
        <dbReference type="Google" id="ProtNLM"/>
    </source>
</evidence>
<sequence>MQRLLCPKDEADKASLPGAVAGDRLRLSLVREAGAVVAASVRLVRCQGPVSQGITATDGGTLASGPTIQSAAADKIASGGYSATGAEAAAVSARESTSPSPTGTDASPTELQQLHPASVTFSSPGPQQLPASSINLLHGCVAPTVGLPPLQRGELRRCGTTFHPELAERVQEEEVAWAVKQRAAGRLGPQTVWQVVAAQGYLGGLPPEVVCFNVARLLGLTSAAPKTPTRGPLPEGPVVHPGLRLHPKGLCSAQRLPAGEALAVVGGYVLPALTHGSAFVARGHEALRPAARGQLRRLAALVGEDEAAEGLVWPALARLWRLPFPSVITAGYGGLELHQLGHGNSAAMVTDPRVSAQPPTSAGRTASAAQDEEEDASILTLNSMIIPVSVHGCPLLVLMALRALEPGELLKCARGAAWAADLDAPEWRLLRYYGLTPEELMRPQEGRRSGAGGLCEA</sequence>
<dbReference type="Proteomes" id="UP000075714">
    <property type="component" value="Unassembled WGS sequence"/>
</dbReference>
<keyword evidence="3" id="KW-1185">Reference proteome</keyword>
<feature type="compositionally biased region" description="Polar residues" evidence="1">
    <location>
        <begin position="99"/>
        <end position="109"/>
    </location>
</feature>
<feature type="region of interest" description="Disordered" evidence="1">
    <location>
        <begin position="90"/>
        <end position="109"/>
    </location>
</feature>
<evidence type="ECO:0000313" key="2">
    <source>
        <dbReference type="EMBL" id="KXZ52155.1"/>
    </source>
</evidence>
<organism evidence="2 3">
    <name type="scientific">Gonium pectorale</name>
    <name type="common">Green alga</name>
    <dbReference type="NCBI Taxonomy" id="33097"/>
    <lineage>
        <taxon>Eukaryota</taxon>
        <taxon>Viridiplantae</taxon>
        <taxon>Chlorophyta</taxon>
        <taxon>core chlorophytes</taxon>
        <taxon>Chlorophyceae</taxon>
        <taxon>CS clade</taxon>
        <taxon>Chlamydomonadales</taxon>
        <taxon>Volvocaceae</taxon>
        <taxon>Gonium</taxon>
    </lineage>
</organism>
<name>A0A150GQQ0_GONPE</name>
<evidence type="ECO:0000313" key="3">
    <source>
        <dbReference type="Proteomes" id="UP000075714"/>
    </source>
</evidence>
<dbReference type="OrthoDB" id="562480at2759"/>
<dbReference type="AlphaFoldDB" id="A0A150GQQ0"/>